<feature type="transmembrane region" description="Helical" evidence="7">
    <location>
        <begin position="122"/>
        <end position="143"/>
    </location>
</feature>
<dbReference type="Gene3D" id="1.20.1070.10">
    <property type="entry name" value="Rhodopsin 7-helix transmembrane proteins"/>
    <property type="match status" value="2"/>
</dbReference>
<feature type="region of interest" description="Disordered" evidence="6">
    <location>
        <begin position="212"/>
        <end position="237"/>
    </location>
</feature>
<protein>
    <recommendedName>
        <fullName evidence="10">G-protein coupled receptors family 1 profile domain-containing protein</fullName>
    </recommendedName>
</protein>
<keyword evidence="2" id="KW-1003">Cell membrane</keyword>
<dbReference type="CDD" id="cd00637">
    <property type="entry name" value="7tm_classA_rhodopsin-like"/>
    <property type="match status" value="1"/>
</dbReference>
<keyword evidence="3" id="KW-0297">G-protein coupled receptor</keyword>
<feature type="transmembrane region" description="Helical" evidence="7">
    <location>
        <begin position="78"/>
        <end position="101"/>
    </location>
</feature>
<dbReference type="Proteomes" id="UP001159427">
    <property type="component" value="Unassembled WGS sequence"/>
</dbReference>
<evidence type="ECO:0000256" key="5">
    <source>
        <dbReference type="ARBA" id="ARBA00023224"/>
    </source>
</evidence>
<evidence type="ECO:0000256" key="2">
    <source>
        <dbReference type="ARBA" id="ARBA00022475"/>
    </source>
</evidence>
<sequence length="465" mass="52195">MFVVPSTAQLVVAITLALLGVCGNLVIPFVSYRTNLRCPHIILLAALDFTATLLGPGIMLVIHVIGPSWLENSKSVCHALTFLSTWQLITCFLVLFVLAVFCQKVRHYVQSVEKRRARRRQIAVLAVCVFMAVVLSVVPLLGWSSYDGLYFIHSCALPRPTQISHYSICYLALSFALLLTSTFLAAKALKKRRFYPLQLYWERHVLETKMNDPEMTTAASSSTSIRSGRFSSRAGSIATRRSVLPSACNSPMAGRKASQKSLPLEGALNTLLEIIARQNERAHAQQTEPGSSQEAQLQGSQSTSVVLRSPQHGTPKGPFVISYRVPDINYKRRKIFESPRWLPLSKSPKEQRSLSRLLMLRCCVTLICCLPLYVTASLQMAAVQYPQELNVLIQWLVFIQSSVSPMLLLCDVSYRQIWSRIALSIFKICIQSNETHGDLEKSRDVDCRMEETQQVRLKEMFPLDA</sequence>
<evidence type="ECO:0000256" key="7">
    <source>
        <dbReference type="SAM" id="Phobius"/>
    </source>
</evidence>
<dbReference type="PANTHER" id="PTHR24230">
    <property type="entry name" value="G-PROTEIN COUPLED RECEPTOR"/>
    <property type="match status" value="1"/>
</dbReference>
<keyword evidence="5" id="KW-0807">Transducer</keyword>
<evidence type="ECO:0000313" key="8">
    <source>
        <dbReference type="EMBL" id="CAH3146544.1"/>
    </source>
</evidence>
<keyword evidence="7" id="KW-0812">Transmembrane</keyword>
<dbReference type="EMBL" id="CALNXI010000913">
    <property type="protein sequence ID" value="CAH3146544.1"/>
    <property type="molecule type" value="Genomic_DNA"/>
</dbReference>
<evidence type="ECO:0008006" key="10">
    <source>
        <dbReference type="Google" id="ProtNLM"/>
    </source>
</evidence>
<feature type="region of interest" description="Disordered" evidence="6">
    <location>
        <begin position="280"/>
        <end position="313"/>
    </location>
</feature>
<evidence type="ECO:0000256" key="3">
    <source>
        <dbReference type="ARBA" id="ARBA00023040"/>
    </source>
</evidence>
<feature type="transmembrane region" description="Helical" evidence="7">
    <location>
        <begin position="392"/>
        <end position="410"/>
    </location>
</feature>
<feature type="transmembrane region" description="Helical" evidence="7">
    <location>
        <begin position="358"/>
        <end position="380"/>
    </location>
</feature>
<evidence type="ECO:0000256" key="1">
    <source>
        <dbReference type="ARBA" id="ARBA00004651"/>
    </source>
</evidence>
<keyword evidence="7" id="KW-0472">Membrane</keyword>
<comment type="subcellular location">
    <subcellularLocation>
        <location evidence="1">Cell membrane</location>
        <topology evidence="1">Multi-pass membrane protein</topology>
    </subcellularLocation>
</comment>
<feature type="transmembrane region" description="Helical" evidence="7">
    <location>
        <begin position="163"/>
        <end position="186"/>
    </location>
</feature>
<gene>
    <name evidence="8" type="ORF">PEVE_00043984</name>
</gene>
<evidence type="ECO:0000256" key="4">
    <source>
        <dbReference type="ARBA" id="ARBA00023170"/>
    </source>
</evidence>
<comment type="caution">
    <text evidence="8">The sequence shown here is derived from an EMBL/GenBank/DDBJ whole genome shotgun (WGS) entry which is preliminary data.</text>
</comment>
<evidence type="ECO:0000313" key="9">
    <source>
        <dbReference type="Proteomes" id="UP001159427"/>
    </source>
</evidence>
<feature type="transmembrane region" description="Helical" evidence="7">
    <location>
        <begin position="42"/>
        <end position="66"/>
    </location>
</feature>
<keyword evidence="9" id="KW-1185">Reference proteome</keyword>
<feature type="transmembrane region" description="Helical" evidence="7">
    <location>
        <begin position="6"/>
        <end position="30"/>
    </location>
</feature>
<reference evidence="8 9" key="1">
    <citation type="submission" date="2022-05" db="EMBL/GenBank/DDBJ databases">
        <authorList>
            <consortium name="Genoscope - CEA"/>
            <person name="William W."/>
        </authorList>
    </citation>
    <scope>NUCLEOTIDE SEQUENCE [LARGE SCALE GENOMIC DNA]</scope>
</reference>
<dbReference type="SUPFAM" id="SSF81321">
    <property type="entry name" value="Family A G protein-coupled receptor-like"/>
    <property type="match status" value="1"/>
</dbReference>
<keyword evidence="7" id="KW-1133">Transmembrane helix</keyword>
<accession>A0ABN8PLQ0</accession>
<name>A0ABN8PLQ0_9CNID</name>
<evidence type="ECO:0000256" key="6">
    <source>
        <dbReference type="SAM" id="MobiDB-lite"/>
    </source>
</evidence>
<feature type="compositionally biased region" description="Low complexity" evidence="6">
    <location>
        <begin position="220"/>
        <end position="233"/>
    </location>
</feature>
<proteinExistence type="predicted"/>
<organism evidence="8 9">
    <name type="scientific">Porites evermanni</name>
    <dbReference type="NCBI Taxonomy" id="104178"/>
    <lineage>
        <taxon>Eukaryota</taxon>
        <taxon>Metazoa</taxon>
        <taxon>Cnidaria</taxon>
        <taxon>Anthozoa</taxon>
        <taxon>Hexacorallia</taxon>
        <taxon>Scleractinia</taxon>
        <taxon>Fungiina</taxon>
        <taxon>Poritidae</taxon>
        <taxon>Porites</taxon>
    </lineage>
</organism>
<keyword evidence="4" id="KW-0675">Receptor</keyword>
<feature type="compositionally biased region" description="Polar residues" evidence="6">
    <location>
        <begin position="284"/>
        <end position="306"/>
    </location>
</feature>